<keyword evidence="2" id="KW-1185">Reference proteome</keyword>
<protein>
    <recommendedName>
        <fullName evidence="3">DUF2971 domain-containing protein</fullName>
    </recommendedName>
</protein>
<evidence type="ECO:0008006" key="3">
    <source>
        <dbReference type="Google" id="ProtNLM"/>
    </source>
</evidence>
<reference evidence="1 2" key="1">
    <citation type="submission" date="2015-09" db="EMBL/GenBank/DDBJ databases">
        <authorList>
            <consortium name="Swine Surveillance"/>
        </authorList>
    </citation>
    <scope>NUCLEOTIDE SEQUENCE [LARGE SCALE GENOMIC DNA]</scope>
    <source>
        <strain evidence="1 2">CECT 8383</strain>
    </source>
</reference>
<dbReference type="AlphaFoldDB" id="A0A0P1GMP9"/>
<evidence type="ECO:0000313" key="2">
    <source>
        <dbReference type="Proteomes" id="UP000051681"/>
    </source>
</evidence>
<evidence type="ECO:0000313" key="1">
    <source>
        <dbReference type="EMBL" id="CUH83481.1"/>
    </source>
</evidence>
<organism evidence="1 2">
    <name type="scientific">Thalassovita mediterranea</name>
    <dbReference type="NCBI Taxonomy" id="340021"/>
    <lineage>
        <taxon>Bacteria</taxon>
        <taxon>Pseudomonadati</taxon>
        <taxon>Pseudomonadota</taxon>
        <taxon>Alphaproteobacteria</taxon>
        <taxon>Rhodobacterales</taxon>
        <taxon>Roseobacteraceae</taxon>
        <taxon>Thalassovita</taxon>
    </lineage>
</organism>
<dbReference type="EMBL" id="CYSF01000005">
    <property type="protein sequence ID" value="CUH83481.1"/>
    <property type="molecule type" value="Genomic_DNA"/>
</dbReference>
<accession>A0A0P1GMP9</accession>
<gene>
    <name evidence="1" type="ORF">TM5383_00671</name>
</gene>
<name>A0A0P1GMP9_9RHOB</name>
<dbReference type="Proteomes" id="UP000051681">
    <property type="component" value="Unassembled WGS sequence"/>
</dbReference>
<sequence length="211" mass="25492">MFEDRRSAMSKVENWKDNFENFLMKCGRERSGGRHDDTVRQGIVAQCWTKEIYSEAMWGIYANDRNTRFLRIRSTPRKLLEALRCAKPNLEKELCRIGKVEYKKTNEIRRWYYRHKSDEVNPRQLFESLLRKRKAFSHENEVRLMYCAKTIPLDQEGLFWYDVDPKSMITQIMADPNRNREDWTDEKEKIQSKTKFCGEIKRSKIYDAPDW</sequence>
<proteinExistence type="predicted"/>